<evidence type="ECO:0000313" key="1">
    <source>
        <dbReference type="EMBL" id="ADB36326.1"/>
    </source>
</evidence>
<dbReference type="AlphaFoldDB" id="D2QD96"/>
<organism evidence="1 2">
    <name type="scientific">Spirosoma linguale (strain ATCC 33905 / DSM 74 / LMG 10896 / Claus 1)</name>
    <dbReference type="NCBI Taxonomy" id="504472"/>
    <lineage>
        <taxon>Bacteria</taxon>
        <taxon>Pseudomonadati</taxon>
        <taxon>Bacteroidota</taxon>
        <taxon>Cytophagia</taxon>
        <taxon>Cytophagales</taxon>
        <taxon>Cytophagaceae</taxon>
        <taxon>Spirosoma</taxon>
    </lineage>
</organism>
<name>D2QD96_SPILD</name>
<reference evidence="1 2" key="1">
    <citation type="journal article" date="2010" name="Stand. Genomic Sci.">
        <title>Complete genome sequence of Spirosoma linguale type strain (1).</title>
        <authorList>
            <person name="Lail K."/>
            <person name="Sikorski J."/>
            <person name="Saunders E."/>
            <person name="Lapidus A."/>
            <person name="Glavina Del Rio T."/>
            <person name="Copeland A."/>
            <person name="Tice H."/>
            <person name="Cheng J.-F."/>
            <person name="Lucas S."/>
            <person name="Nolan M."/>
            <person name="Bruce D."/>
            <person name="Goodwin L."/>
            <person name="Pitluck S."/>
            <person name="Ivanova N."/>
            <person name="Mavromatis K."/>
            <person name="Ovchinnikova G."/>
            <person name="Pati A."/>
            <person name="Chen A."/>
            <person name="Palaniappan K."/>
            <person name="Land M."/>
            <person name="Hauser L."/>
            <person name="Chang Y.-J."/>
            <person name="Jeffries C.D."/>
            <person name="Chain P."/>
            <person name="Brettin T."/>
            <person name="Detter J.C."/>
            <person name="Schuetze A."/>
            <person name="Rohde M."/>
            <person name="Tindall B.J."/>
            <person name="Goeker M."/>
            <person name="Bristow J."/>
            <person name="Eisen J.A."/>
            <person name="Markowitz V."/>
            <person name="Hugenholtz P."/>
            <person name="Kyrpides N.C."/>
            <person name="Klenk H.-P."/>
            <person name="Chen F."/>
        </authorList>
    </citation>
    <scope>NUCLEOTIDE SEQUENCE [LARGE SCALE GENOMIC DNA]</scope>
    <source>
        <strain evidence="2">ATCC 33905 / DSM 74 / LMG 10896 / Claus 1</strain>
    </source>
</reference>
<gene>
    <name evidence="1" type="ordered locus">Slin_0261</name>
</gene>
<dbReference type="HOGENOM" id="CLU_3140847_0_0_10"/>
<keyword evidence="2" id="KW-1185">Reference proteome</keyword>
<dbReference type="KEGG" id="sli:Slin_0261"/>
<proteinExistence type="predicted"/>
<protein>
    <submittedName>
        <fullName evidence="1">Uncharacterized protein</fullName>
    </submittedName>
</protein>
<sequence length="49" mass="5782">MGSFTTNPRNKGYEYVFLGDIYNSYAFMTTQEVVFNHDNTKCEVRILYC</sequence>
<dbReference type="STRING" id="504472.Slin_0261"/>
<dbReference type="EMBL" id="CP001769">
    <property type="protein sequence ID" value="ADB36326.1"/>
    <property type="molecule type" value="Genomic_DNA"/>
</dbReference>
<accession>D2QD96</accession>
<dbReference type="Proteomes" id="UP000002028">
    <property type="component" value="Chromosome"/>
</dbReference>
<evidence type="ECO:0000313" key="2">
    <source>
        <dbReference type="Proteomes" id="UP000002028"/>
    </source>
</evidence>